<gene>
    <name evidence="1" type="primary">Contig4163.g4446</name>
    <name evidence="1" type="ORF">STYLEM_20211</name>
</gene>
<accession>A0A078BA02</accession>
<proteinExistence type="predicted"/>
<dbReference type="AlphaFoldDB" id="A0A078BA02"/>
<dbReference type="EMBL" id="CCKQ01019050">
    <property type="protein sequence ID" value="CDW91061.1"/>
    <property type="molecule type" value="Genomic_DNA"/>
</dbReference>
<keyword evidence="2" id="KW-1185">Reference proteome</keyword>
<protein>
    <submittedName>
        <fullName evidence="1">Uncharacterized protein</fullName>
    </submittedName>
</protein>
<evidence type="ECO:0000313" key="2">
    <source>
        <dbReference type="Proteomes" id="UP000039865"/>
    </source>
</evidence>
<organism evidence="1 2">
    <name type="scientific">Stylonychia lemnae</name>
    <name type="common">Ciliate</name>
    <dbReference type="NCBI Taxonomy" id="5949"/>
    <lineage>
        <taxon>Eukaryota</taxon>
        <taxon>Sar</taxon>
        <taxon>Alveolata</taxon>
        <taxon>Ciliophora</taxon>
        <taxon>Intramacronucleata</taxon>
        <taxon>Spirotrichea</taxon>
        <taxon>Stichotrichia</taxon>
        <taxon>Sporadotrichida</taxon>
        <taxon>Oxytrichidae</taxon>
        <taxon>Stylonychinae</taxon>
        <taxon>Stylonychia</taxon>
    </lineage>
</organism>
<evidence type="ECO:0000313" key="1">
    <source>
        <dbReference type="EMBL" id="CDW91061.1"/>
    </source>
</evidence>
<dbReference type="InParanoid" id="A0A078BA02"/>
<sequence>MVQQLTASELILIQKHLYDSIVQIIFQQWNLREWSINRERRKYIARCKYRLFGNRRQVLILIFKKTKFRPLESFKFKGEVEDIWKARYDFYQKKRVTKLKQLYIKLKEHAKKKTKIVDKSYDKLTAVVYKRNLFSPQNLSSTNADFFLTDKRIPPPHMDLVNEKQKLKKNILEDRKFMESFDQSKGSFHLKSQDQKFKMSNIGDTPHKPIDKLNMTDINFQQNISTERNKFARWLQIQENASYRESVSRQRYQDKLAKYQKKLKKIDMKFKEEEMMRRRTNRSQQIKREKVKSLKEKLYENMEQESYRDYQESVIKKKQNSLIDGANPHHQSKLQLIDQNHNHKNDQSMARIRNNSQISASNHERSYLSANNVSNATFLENDEFVISHRLEIIKERQKRVLDRRVLSQSQIAGKAKEHYDKVQDLRNSYLAKMNNEKLQRWNSLLLKDHKIMQKQKKNQDNLRQRSNYFRMKALQMYEKNQQLSSARNQERDQKLDKIVNQFHKRIDKQIEKCKQQTQVSSLVKKAINDEWFSIYRRNVSKQRAYQNLYSSSIMKRQQEIDATNQKLKDQKAQLVKISLMQNNLRLEHKRKLQMMSQPSSPLRNRTNLLNGGLSNSIIKGLDSVLMTQATNPILPLKQITSHANFKIRDTPVSQNRQDG</sequence>
<reference evidence="1 2" key="1">
    <citation type="submission" date="2014-06" db="EMBL/GenBank/DDBJ databases">
        <authorList>
            <person name="Swart Estienne"/>
        </authorList>
    </citation>
    <scope>NUCLEOTIDE SEQUENCE [LARGE SCALE GENOMIC DNA]</scope>
    <source>
        <strain evidence="1 2">130c</strain>
    </source>
</reference>
<name>A0A078BA02_STYLE</name>
<dbReference type="Proteomes" id="UP000039865">
    <property type="component" value="Unassembled WGS sequence"/>
</dbReference>